<reference evidence="4" key="1">
    <citation type="submission" date="2021-01" db="EMBL/GenBank/DDBJ databases">
        <authorList>
            <person name="Kaushik A."/>
        </authorList>
    </citation>
    <scope>NUCLEOTIDE SEQUENCE</scope>
    <source>
        <strain evidence="4">AG2-2IIIB</strain>
    </source>
</reference>
<dbReference type="SMART" id="SM00066">
    <property type="entry name" value="GAL4"/>
    <property type="match status" value="1"/>
</dbReference>
<feature type="compositionally biased region" description="Polar residues" evidence="2">
    <location>
        <begin position="103"/>
        <end position="123"/>
    </location>
</feature>
<dbReference type="PROSITE" id="PS00463">
    <property type="entry name" value="ZN2_CY6_FUNGAL_1"/>
    <property type="match status" value="1"/>
</dbReference>
<evidence type="ECO:0000313" key="4">
    <source>
        <dbReference type="EMBL" id="CAE6438836.1"/>
    </source>
</evidence>
<protein>
    <recommendedName>
        <fullName evidence="3">Zn(2)-C6 fungal-type domain-containing protein</fullName>
    </recommendedName>
</protein>
<dbReference type="GO" id="GO:0008270">
    <property type="term" value="F:zinc ion binding"/>
    <property type="evidence" value="ECO:0007669"/>
    <property type="project" value="InterPro"/>
</dbReference>
<feature type="compositionally biased region" description="Low complexity" evidence="2">
    <location>
        <begin position="63"/>
        <end position="81"/>
    </location>
</feature>
<dbReference type="PROSITE" id="PS50048">
    <property type="entry name" value="ZN2_CY6_FUNGAL_2"/>
    <property type="match status" value="1"/>
</dbReference>
<dbReference type="PANTHER" id="PTHR37534">
    <property type="entry name" value="TRANSCRIPTIONAL ACTIVATOR PROTEIN UGA3"/>
    <property type="match status" value="1"/>
</dbReference>
<name>A0A8H2Y1W1_9AGAM</name>
<gene>
    <name evidence="4" type="ORF">RDB_LOCUS72940</name>
</gene>
<dbReference type="SUPFAM" id="SSF57701">
    <property type="entry name" value="Zn2/Cys6 DNA-binding domain"/>
    <property type="match status" value="1"/>
</dbReference>
<dbReference type="Pfam" id="PF00172">
    <property type="entry name" value="Zn_clus"/>
    <property type="match status" value="1"/>
</dbReference>
<keyword evidence="1" id="KW-0539">Nucleus</keyword>
<accession>A0A8H2Y1W1</accession>
<comment type="caution">
    <text evidence="4">The sequence shown here is derived from an EMBL/GenBank/DDBJ whole genome shotgun (WGS) entry which is preliminary data.</text>
</comment>
<dbReference type="PANTHER" id="PTHR37534:SF46">
    <property type="entry name" value="ZN(II)2CYS6 TRANSCRIPTION FACTOR (EUROFUNG)"/>
    <property type="match status" value="1"/>
</dbReference>
<dbReference type="AlphaFoldDB" id="A0A8H2Y1W1"/>
<evidence type="ECO:0000259" key="3">
    <source>
        <dbReference type="PROSITE" id="PS50048"/>
    </source>
</evidence>
<dbReference type="Proteomes" id="UP000663843">
    <property type="component" value="Unassembled WGS sequence"/>
</dbReference>
<dbReference type="EMBL" id="CAJMWT010002294">
    <property type="protein sequence ID" value="CAE6438836.1"/>
    <property type="molecule type" value="Genomic_DNA"/>
</dbReference>
<evidence type="ECO:0000256" key="1">
    <source>
        <dbReference type="ARBA" id="ARBA00023242"/>
    </source>
</evidence>
<feature type="region of interest" description="Disordered" evidence="2">
    <location>
        <begin position="55"/>
        <end position="197"/>
    </location>
</feature>
<sequence length="642" mass="71704">MTIRYTPRSLTGCFTCKRRKKKCDEHKPHCLRCVNGGFKCEGYPAFEGRIRRVTFNSPTDPASEQSTSGTEPPETPTNSTSVTFSSEYPYLVGSERSSDPVEPSSSHGTTSLTDWSPSTQRSSAGGVPHTESLSFKENLDETQLLTVGSPRGPENFDLYAAQTPLPKSSSPRSLSPSGFGQSSLTSSSTSSNPPLILNHGQTSLLDSIFSLAHPQDQTFELVEYDQANPSPGFVHGPYWPSSPLINDADTTPYDEKDPEGIKYIICRSPTPDPNTRSNALPFVLQSYARWVNFVVFEPLKVADSIREGVIMQFASCPEVRTRICLIANVIGKLSKAPELDKKGVSIVSMLRSEAHQNIQHFHSKKPASEREIDMQSALRMLDSMMELILIQRYSGPLLSVIALMEAIAPVFRRACPDPPEKLVNLPNILASPGLNLQHFAATDVIISVTTARPMFFKYDVQCSPEAFARLAEGHYGLQWLHGVPDLFIVLLAWINALHEDYGDNVDPKWVAEIESQVQEVKIKPGFSPDPILLVLRLAVQECWRQTVYIYLYMLLFNAVKPGRNPDSFLFIPIMVAGAFAYHERDRKMLRQRMIGLRECTNPSSASFDCLEVLEDIWRRTRIEDRPATWLDLRISCQEIAGI</sequence>
<evidence type="ECO:0000256" key="2">
    <source>
        <dbReference type="SAM" id="MobiDB-lite"/>
    </source>
</evidence>
<proteinExistence type="predicted"/>
<evidence type="ECO:0000313" key="5">
    <source>
        <dbReference type="Proteomes" id="UP000663843"/>
    </source>
</evidence>
<organism evidence="4 5">
    <name type="scientific">Rhizoctonia solani</name>
    <dbReference type="NCBI Taxonomy" id="456999"/>
    <lineage>
        <taxon>Eukaryota</taxon>
        <taxon>Fungi</taxon>
        <taxon>Dikarya</taxon>
        <taxon>Basidiomycota</taxon>
        <taxon>Agaricomycotina</taxon>
        <taxon>Agaricomycetes</taxon>
        <taxon>Cantharellales</taxon>
        <taxon>Ceratobasidiaceae</taxon>
        <taxon>Rhizoctonia</taxon>
    </lineage>
</organism>
<feature type="domain" description="Zn(2)-C6 fungal-type" evidence="3">
    <location>
        <begin position="12"/>
        <end position="40"/>
    </location>
</feature>
<dbReference type="InterPro" id="IPR036864">
    <property type="entry name" value="Zn2-C6_fun-type_DNA-bd_sf"/>
</dbReference>
<dbReference type="GO" id="GO:0000981">
    <property type="term" value="F:DNA-binding transcription factor activity, RNA polymerase II-specific"/>
    <property type="evidence" value="ECO:0007669"/>
    <property type="project" value="InterPro"/>
</dbReference>
<dbReference type="CDD" id="cd00067">
    <property type="entry name" value="GAL4"/>
    <property type="match status" value="1"/>
</dbReference>
<dbReference type="InterPro" id="IPR001138">
    <property type="entry name" value="Zn2Cys6_DnaBD"/>
</dbReference>
<dbReference type="Gene3D" id="4.10.240.10">
    <property type="entry name" value="Zn(2)-C6 fungal-type DNA-binding domain"/>
    <property type="match status" value="1"/>
</dbReference>
<feature type="compositionally biased region" description="Polar residues" evidence="2">
    <location>
        <begin position="131"/>
        <end position="146"/>
    </location>
</feature>
<feature type="compositionally biased region" description="Low complexity" evidence="2">
    <location>
        <begin position="164"/>
        <end position="191"/>
    </location>
</feature>